<accession>A0ABY3ZDK7</accession>
<evidence type="ECO:0000256" key="1">
    <source>
        <dbReference type="ARBA" id="ARBA00022737"/>
    </source>
</evidence>
<feature type="region of interest" description="Disordered" evidence="2">
    <location>
        <begin position="154"/>
        <end position="175"/>
    </location>
</feature>
<protein>
    <submittedName>
        <fullName evidence="4">Secreted effector protein pipB2</fullName>
    </submittedName>
</protein>
<keyword evidence="3" id="KW-0812">Transmembrane</keyword>
<evidence type="ECO:0000256" key="2">
    <source>
        <dbReference type="SAM" id="MobiDB-lite"/>
    </source>
</evidence>
<gene>
    <name evidence="4" type="primary">pipB3</name>
    <name evidence="4" type="ORF">SRIMR7_37810</name>
</gene>
<dbReference type="Pfam" id="PF00805">
    <property type="entry name" value="Pentapeptide"/>
    <property type="match status" value="2"/>
</dbReference>
<evidence type="ECO:0000313" key="4">
    <source>
        <dbReference type="EMBL" id="UNZ07930.1"/>
    </source>
</evidence>
<keyword evidence="1" id="KW-0677">Repeat</keyword>
<sequence>MAMMYGMKPVKRCLLLAFLAAVAVGYVQLLWYGPWWIDGAHLRTRDLQAADGVVITGFRTALVALGAGLIAAAGLLYTHRTLQHTREKDREQAEIAREGQVTDRYVEAIKLLGSANLTERLGGIYALQRIMHDSRKDHPTVVNVLAAYVRTHNAAPGDGTGGHQDADRAGPGHAHPLPEDLRTALAVISGRPARELPDERVDLRGIDFRRADLRGMNFERVDLGGADLREADLRGASLRDADLSGAGLREANLRGAGLVRARLAKADLQEANLRDALLWFADLRDTNLQAADLTEADLEGADLTRANLRGANFLYADLSEAELEAADLRGIDLENTDLKTVPLSDHGYLAADQLARARLRRSTRLPPELARDAGVLARVAACEAAGRV</sequence>
<keyword evidence="3" id="KW-0472">Membrane</keyword>
<feature type="transmembrane region" description="Helical" evidence="3">
    <location>
        <begin position="53"/>
        <end position="78"/>
    </location>
</feature>
<dbReference type="SUPFAM" id="SSF141571">
    <property type="entry name" value="Pentapeptide repeat-like"/>
    <property type="match status" value="1"/>
</dbReference>
<dbReference type="PANTHER" id="PTHR47485:SF1">
    <property type="entry name" value="THYLAKOID LUMENAL 17.4 KDA PROTEIN, CHLOROPLASTIC"/>
    <property type="match status" value="1"/>
</dbReference>
<feature type="compositionally biased region" description="Basic and acidic residues" evidence="2">
    <location>
        <begin position="164"/>
        <end position="175"/>
    </location>
</feature>
<dbReference type="Proteomes" id="UP000829494">
    <property type="component" value="Chromosome"/>
</dbReference>
<keyword evidence="5" id="KW-1185">Reference proteome</keyword>
<keyword evidence="3" id="KW-1133">Transmembrane helix</keyword>
<evidence type="ECO:0000313" key="5">
    <source>
        <dbReference type="Proteomes" id="UP000829494"/>
    </source>
</evidence>
<reference evidence="4 5" key="1">
    <citation type="submission" date="2022-03" db="EMBL/GenBank/DDBJ databases">
        <title>Complete genome of Streptomyces rimosus ssp. rimosus R7 (=ATCC 10970).</title>
        <authorList>
            <person name="Beganovic S."/>
            <person name="Ruckert C."/>
            <person name="Busche T."/>
            <person name="Kalinowski J."/>
            <person name="Wittmann C."/>
        </authorList>
    </citation>
    <scope>NUCLEOTIDE SEQUENCE [LARGE SCALE GENOMIC DNA]</scope>
    <source>
        <strain evidence="4 5">R7</strain>
    </source>
</reference>
<evidence type="ECO:0000256" key="3">
    <source>
        <dbReference type="SAM" id="Phobius"/>
    </source>
</evidence>
<name>A0ABY3ZDK7_STRRM</name>
<dbReference type="Gene3D" id="2.160.20.80">
    <property type="entry name" value="E3 ubiquitin-protein ligase SopA"/>
    <property type="match status" value="1"/>
</dbReference>
<organism evidence="4 5">
    <name type="scientific">Streptomyces rimosus subsp. rimosus</name>
    <dbReference type="NCBI Taxonomy" id="132474"/>
    <lineage>
        <taxon>Bacteria</taxon>
        <taxon>Bacillati</taxon>
        <taxon>Actinomycetota</taxon>
        <taxon>Actinomycetes</taxon>
        <taxon>Kitasatosporales</taxon>
        <taxon>Streptomycetaceae</taxon>
        <taxon>Streptomyces</taxon>
    </lineage>
</organism>
<dbReference type="RefSeq" id="WP_003985293.1">
    <property type="nucleotide sequence ID" value="NZ_CP043497.1"/>
</dbReference>
<dbReference type="GeneID" id="66852927"/>
<dbReference type="InterPro" id="IPR001646">
    <property type="entry name" value="5peptide_repeat"/>
</dbReference>
<dbReference type="EMBL" id="CP094298">
    <property type="protein sequence ID" value="UNZ07930.1"/>
    <property type="molecule type" value="Genomic_DNA"/>
</dbReference>
<proteinExistence type="predicted"/>
<dbReference type="PANTHER" id="PTHR47485">
    <property type="entry name" value="THYLAKOID LUMENAL 17.4 KDA PROTEIN, CHLOROPLASTIC"/>
    <property type="match status" value="1"/>
</dbReference>